<dbReference type="EMBL" id="UINC01000771">
    <property type="protein sequence ID" value="SUZ60876.1"/>
    <property type="molecule type" value="Genomic_DNA"/>
</dbReference>
<accession>A0A381P1R2</accession>
<name>A0A381P1R2_9ZZZZ</name>
<organism evidence="1">
    <name type="scientific">marine metagenome</name>
    <dbReference type="NCBI Taxonomy" id="408172"/>
    <lineage>
        <taxon>unclassified sequences</taxon>
        <taxon>metagenomes</taxon>
        <taxon>ecological metagenomes</taxon>
    </lineage>
</organism>
<gene>
    <name evidence="1" type="ORF">METZ01_LOCUS13730</name>
</gene>
<reference evidence="1" key="1">
    <citation type="submission" date="2018-05" db="EMBL/GenBank/DDBJ databases">
        <authorList>
            <person name="Lanie J.A."/>
            <person name="Ng W.-L."/>
            <person name="Kazmierczak K.M."/>
            <person name="Andrzejewski T.M."/>
            <person name="Davidsen T.M."/>
            <person name="Wayne K.J."/>
            <person name="Tettelin H."/>
            <person name="Glass J.I."/>
            <person name="Rusch D."/>
            <person name="Podicherti R."/>
            <person name="Tsui H.-C.T."/>
            <person name="Winkler M.E."/>
        </authorList>
    </citation>
    <scope>NUCLEOTIDE SEQUENCE</scope>
</reference>
<proteinExistence type="predicted"/>
<protein>
    <submittedName>
        <fullName evidence="1">Uncharacterized protein</fullName>
    </submittedName>
</protein>
<evidence type="ECO:0000313" key="1">
    <source>
        <dbReference type="EMBL" id="SUZ60876.1"/>
    </source>
</evidence>
<sequence length="74" mass="8417">MIKRIIFVCIVVVIAYYAGTQGLTPGNVIDWFADNDILQTLKEKFNEIFNLAEEQQVDEKAGKIIDNLKEKVSN</sequence>
<dbReference type="AlphaFoldDB" id="A0A381P1R2"/>